<dbReference type="EMBL" id="JAWLKI010000023">
    <property type="protein sequence ID" value="MDV6309170.1"/>
    <property type="molecule type" value="Genomic_DNA"/>
</dbReference>
<dbReference type="InterPro" id="IPR052336">
    <property type="entry name" value="MlaD_Phospholipid_Transporter"/>
</dbReference>
<dbReference type="Proteomes" id="UP001185779">
    <property type="component" value="Unassembled WGS sequence"/>
</dbReference>
<dbReference type="AlphaFoldDB" id="A0AAE4U9C3"/>
<evidence type="ECO:0000313" key="6">
    <source>
        <dbReference type="Proteomes" id="UP001185922"/>
    </source>
</evidence>
<keyword evidence="5" id="KW-1185">Reference proteome</keyword>
<dbReference type="PANTHER" id="PTHR33371:SF17">
    <property type="entry name" value="MCE-FAMILY PROTEIN MCE1B"/>
    <property type="match status" value="1"/>
</dbReference>
<protein>
    <submittedName>
        <fullName evidence="4">MlaD family protein</fullName>
    </submittedName>
</protein>
<evidence type="ECO:0000259" key="2">
    <source>
        <dbReference type="Pfam" id="PF02470"/>
    </source>
</evidence>
<dbReference type="Pfam" id="PF02470">
    <property type="entry name" value="MlaD"/>
    <property type="match status" value="1"/>
</dbReference>
<name>A0AAE4U9C3_9ACTN</name>
<accession>A0AAE4U9C3</accession>
<evidence type="ECO:0000256" key="1">
    <source>
        <dbReference type="SAM" id="MobiDB-lite"/>
    </source>
</evidence>
<organism evidence="4 6">
    <name type="scientific">Gordonia amicalis</name>
    <dbReference type="NCBI Taxonomy" id="89053"/>
    <lineage>
        <taxon>Bacteria</taxon>
        <taxon>Bacillati</taxon>
        <taxon>Actinomycetota</taxon>
        <taxon>Actinomycetes</taxon>
        <taxon>Mycobacteriales</taxon>
        <taxon>Gordoniaceae</taxon>
        <taxon>Gordonia</taxon>
    </lineage>
</organism>
<dbReference type="GO" id="GO:0005576">
    <property type="term" value="C:extracellular region"/>
    <property type="evidence" value="ECO:0007669"/>
    <property type="project" value="TreeGrafter"/>
</dbReference>
<dbReference type="GO" id="GO:0051701">
    <property type="term" value="P:biological process involved in interaction with host"/>
    <property type="evidence" value="ECO:0007669"/>
    <property type="project" value="TreeGrafter"/>
</dbReference>
<dbReference type="PANTHER" id="PTHR33371">
    <property type="entry name" value="INTERMEMBRANE PHOSPHOLIPID TRANSPORT SYSTEM BINDING PROTEIN MLAD-RELATED"/>
    <property type="match status" value="1"/>
</dbReference>
<dbReference type="GeneID" id="77171214"/>
<proteinExistence type="predicted"/>
<dbReference type="EMBL" id="JAWLKH010000008">
    <property type="protein sequence ID" value="MDV6312198.1"/>
    <property type="molecule type" value="Genomic_DNA"/>
</dbReference>
<evidence type="ECO:0000313" key="3">
    <source>
        <dbReference type="EMBL" id="MDV6309170.1"/>
    </source>
</evidence>
<dbReference type="InterPro" id="IPR003399">
    <property type="entry name" value="Mce/MlaD"/>
</dbReference>
<evidence type="ECO:0000313" key="4">
    <source>
        <dbReference type="EMBL" id="MDV6312198.1"/>
    </source>
</evidence>
<evidence type="ECO:0000313" key="5">
    <source>
        <dbReference type="Proteomes" id="UP001185779"/>
    </source>
</evidence>
<sequence>MTATTALRSVAPVSPALPVDSPTHEEKRAGRRRRVRNPLTPIVKYLRRAPRESLATLGRPVEQPTRTYRAEFSDISGLRINGDVRTKGVRIGKITDTRIVRVDGRSVAEVDFTLDESYRLTENSRLTVKYQNLTGARYVDVAFGPAGRPVDTVPLSRTTGSFDITELFNGLQPVLATMRTDEVNEFTDNALAILQGDGSGLAPMLDNVAKLSRFATDRERLISTLTANMARIADTMGGRTPEVMEFLHSVKIPVAKGMTVLEEFYKTDRYGPAFTEPIDRLMGNLGLRPGLDVDKLLTDAFSSIPQAAEALRMIPVAVAGLQVPAGIDHSGRSCANGLADLPSDVELLLDGSEVVVCAAG</sequence>
<feature type="domain" description="Mce/MlaD" evidence="2">
    <location>
        <begin position="65"/>
        <end position="144"/>
    </location>
</feature>
<feature type="region of interest" description="Disordered" evidence="1">
    <location>
        <begin position="1"/>
        <end position="34"/>
    </location>
</feature>
<reference evidence="4 5" key="1">
    <citation type="submission" date="2023-10" db="EMBL/GenBank/DDBJ databases">
        <title>Development of a sustainable strategy for remediation of hydrocarbon-contaminated territories based on the waste exchange concept.</title>
        <authorList>
            <person name="Krivoruchko A."/>
        </authorList>
    </citation>
    <scope>NUCLEOTIDE SEQUENCE</scope>
    <source>
        <strain evidence="3 5">IEGM 1266</strain>
        <strain evidence="4">IEGM 1279</strain>
    </source>
</reference>
<dbReference type="Proteomes" id="UP001185922">
    <property type="component" value="Unassembled WGS sequence"/>
</dbReference>
<comment type="caution">
    <text evidence="4">The sequence shown here is derived from an EMBL/GenBank/DDBJ whole genome shotgun (WGS) entry which is preliminary data.</text>
</comment>
<gene>
    <name evidence="3" type="ORF">R3P94_18005</name>
    <name evidence="4" type="ORF">R3Q15_09940</name>
</gene>
<dbReference type="RefSeq" id="WP_096274897.1">
    <property type="nucleotide sequence ID" value="NZ_CP091855.1"/>
</dbReference>